<comment type="caution">
    <text evidence="1">The sequence shown here is derived from an EMBL/GenBank/DDBJ whole genome shotgun (WGS) entry which is preliminary data.</text>
</comment>
<dbReference type="EMBL" id="JAOWKY010000001">
    <property type="protein sequence ID" value="MCV2867250.1"/>
    <property type="molecule type" value="Genomic_DNA"/>
</dbReference>
<dbReference type="Gene3D" id="1.10.238.120">
    <property type="entry name" value="Jann4075-like"/>
    <property type="match status" value="1"/>
</dbReference>
<keyword evidence="2" id="KW-1185">Reference proteome</keyword>
<dbReference type="SUPFAM" id="SSF158587">
    <property type="entry name" value="Jann4075-like"/>
    <property type="match status" value="1"/>
</dbReference>
<organism evidence="1 2">
    <name type="scientific">Albidovulum marisflavi</name>
    <dbReference type="NCBI Taxonomy" id="2984159"/>
    <lineage>
        <taxon>Bacteria</taxon>
        <taxon>Pseudomonadati</taxon>
        <taxon>Pseudomonadota</taxon>
        <taxon>Alphaproteobacteria</taxon>
        <taxon>Rhodobacterales</taxon>
        <taxon>Paracoccaceae</taxon>
        <taxon>Albidovulum</taxon>
    </lineage>
</organism>
<dbReference type="RefSeq" id="WP_263732913.1">
    <property type="nucleotide sequence ID" value="NZ_JAOWKY010000001.1"/>
</dbReference>
<dbReference type="InterPro" id="IPR021274">
    <property type="entry name" value="DUF2853"/>
</dbReference>
<evidence type="ECO:0000313" key="1">
    <source>
        <dbReference type="EMBL" id="MCV2867250.1"/>
    </source>
</evidence>
<evidence type="ECO:0000313" key="2">
    <source>
        <dbReference type="Proteomes" id="UP001652542"/>
    </source>
</evidence>
<dbReference type="InterPro" id="IPR023154">
    <property type="entry name" value="Jann4075-like_sf"/>
</dbReference>
<gene>
    <name evidence="1" type="ORF">OEW28_01245</name>
</gene>
<dbReference type="Proteomes" id="UP001652542">
    <property type="component" value="Unassembled WGS sequence"/>
</dbReference>
<proteinExistence type="predicted"/>
<sequence length="113" mass="12246">MGRREALIALYAAELSGKCGLDPDMPLLERVVDGCGPTIFVPDGGIVDVDSPAELARIRRNFLVRKLALPDGHDLPEAIRAAVEMYGAAGDPKYRAVLYYMLVVQLGAEARHP</sequence>
<accession>A0ABT2Z8A1</accession>
<name>A0ABT2Z8A1_9RHOB</name>
<protein>
    <submittedName>
        <fullName evidence="1">DUF2853 family protein</fullName>
    </submittedName>
</protein>
<reference evidence="1 2" key="1">
    <citation type="submission" date="2022-10" db="EMBL/GenBank/DDBJ databases">
        <title>Defluviimonas sp. nov., isolated from ocean surface water.</title>
        <authorList>
            <person name="He W."/>
            <person name="Wang L."/>
            <person name="Zhang D.-F."/>
        </authorList>
    </citation>
    <scope>NUCLEOTIDE SEQUENCE [LARGE SCALE GENOMIC DNA]</scope>
    <source>
        <strain evidence="1 2">WL0002</strain>
    </source>
</reference>
<dbReference type="Pfam" id="PF11015">
    <property type="entry name" value="DUF2853"/>
    <property type="match status" value="1"/>
</dbReference>